<accession>A0A916Y482</accession>
<comment type="caution">
    <text evidence="2">The sequence shown here is derived from an EMBL/GenBank/DDBJ whole genome shotgun (WGS) entry which is preliminary data.</text>
</comment>
<keyword evidence="1" id="KW-0732">Signal</keyword>
<gene>
    <name evidence="2" type="ORF">GCM10011343_20630</name>
</gene>
<protein>
    <submittedName>
        <fullName evidence="2">Uncharacterized protein</fullName>
    </submittedName>
</protein>
<proteinExistence type="predicted"/>
<name>A0A916Y482_9FLAO</name>
<dbReference type="AlphaFoldDB" id="A0A916Y482"/>
<dbReference type="RefSeq" id="WP_188362496.1">
    <property type="nucleotide sequence ID" value="NZ_BMFG01000008.1"/>
</dbReference>
<evidence type="ECO:0000313" key="2">
    <source>
        <dbReference type="EMBL" id="GGD30341.1"/>
    </source>
</evidence>
<dbReference type="EMBL" id="BMFG01000008">
    <property type="protein sequence ID" value="GGD30341.1"/>
    <property type="molecule type" value="Genomic_DNA"/>
</dbReference>
<organism evidence="2 3">
    <name type="scientific">Flavobacterium orientale</name>
    <dbReference type="NCBI Taxonomy" id="1756020"/>
    <lineage>
        <taxon>Bacteria</taxon>
        <taxon>Pseudomonadati</taxon>
        <taxon>Bacteroidota</taxon>
        <taxon>Flavobacteriia</taxon>
        <taxon>Flavobacteriales</taxon>
        <taxon>Flavobacteriaceae</taxon>
        <taxon>Flavobacterium</taxon>
    </lineage>
</organism>
<sequence>MKNAVNCLSTLFLFVFSLSVAQNSLRYRVHVDNVTPSKVAAYEVLAKKLADLAAENKEEKGWVMFVSDDFKYHAISPLNSMTEIGMNPYPNTLEKMGGDAFIKMFESFDECYPSHGDYILNLSTTLSYMPDGLVNMIDGKDFRTNYLYYYEPKDFDAVLKTAEQFKTLNEQKKSKLHYRIYLSGFGNPEAYMLISYAAKDEEELKKMVEENNKLLGEERVKLNDALNATTFKMETRRGTMRRDLSYIK</sequence>
<evidence type="ECO:0000256" key="1">
    <source>
        <dbReference type="SAM" id="SignalP"/>
    </source>
</evidence>
<evidence type="ECO:0000313" key="3">
    <source>
        <dbReference type="Proteomes" id="UP000625735"/>
    </source>
</evidence>
<keyword evidence="3" id="KW-1185">Reference proteome</keyword>
<dbReference type="Proteomes" id="UP000625735">
    <property type="component" value="Unassembled WGS sequence"/>
</dbReference>
<reference evidence="2" key="1">
    <citation type="journal article" date="2014" name="Int. J. Syst. Evol. Microbiol.">
        <title>Complete genome sequence of Corynebacterium casei LMG S-19264T (=DSM 44701T), isolated from a smear-ripened cheese.</title>
        <authorList>
            <consortium name="US DOE Joint Genome Institute (JGI-PGF)"/>
            <person name="Walter F."/>
            <person name="Albersmeier A."/>
            <person name="Kalinowski J."/>
            <person name="Ruckert C."/>
        </authorList>
    </citation>
    <scope>NUCLEOTIDE SEQUENCE</scope>
    <source>
        <strain evidence="2">CGMCC 1.12506</strain>
    </source>
</reference>
<feature type="signal peptide" evidence="1">
    <location>
        <begin position="1"/>
        <end position="21"/>
    </location>
</feature>
<reference evidence="2" key="2">
    <citation type="submission" date="2020-09" db="EMBL/GenBank/DDBJ databases">
        <authorList>
            <person name="Sun Q."/>
            <person name="Zhou Y."/>
        </authorList>
    </citation>
    <scope>NUCLEOTIDE SEQUENCE</scope>
    <source>
        <strain evidence="2">CGMCC 1.12506</strain>
    </source>
</reference>
<feature type="chain" id="PRO_5037139621" evidence="1">
    <location>
        <begin position="22"/>
        <end position="248"/>
    </location>
</feature>